<dbReference type="HOGENOM" id="CLU_1282095_0_0_10"/>
<dbReference type="AlphaFoldDB" id="E4RZJ7"/>
<sequence length="219" mass="26330">MTFLRDFFFVYVLIVGAFGLIKTKNAAKSYWTTFPWFLLLVGAMDGFGLYINEFLSKEYPKLNFYYYQLLVIPLQVIYYMWIINNNIISKKRLFIIGSIIFYLSAIVEAFSLFKTDGYFFNSVSYMIANVIMLANILRYFYQLSKSDRILIFYKERMFWVCLGLLIFWLGALPFFGIFNYLLKHFHAIFIVYFNVILIFNYLMYTCFLVSFLWTERERS</sequence>
<feature type="transmembrane region" description="Helical" evidence="1">
    <location>
        <begin position="187"/>
        <end position="213"/>
    </location>
</feature>
<keyword evidence="1" id="KW-0812">Transmembrane</keyword>
<proteinExistence type="predicted"/>
<accession>E4RZJ7</accession>
<dbReference type="Proteomes" id="UP000007435">
    <property type="component" value="Chromosome"/>
</dbReference>
<dbReference type="STRING" id="649349.Lbys_1714"/>
<feature type="transmembrane region" description="Helical" evidence="1">
    <location>
        <begin position="6"/>
        <end position="21"/>
    </location>
</feature>
<feature type="transmembrane region" description="Helical" evidence="1">
    <location>
        <begin position="158"/>
        <end position="181"/>
    </location>
</feature>
<feature type="transmembrane region" description="Helical" evidence="1">
    <location>
        <begin position="33"/>
        <end position="52"/>
    </location>
</feature>
<keyword evidence="3" id="KW-1185">Reference proteome</keyword>
<name>E4RZJ7_LEAB4</name>
<keyword evidence="1" id="KW-0472">Membrane</keyword>
<evidence type="ECO:0000313" key="3">
    <source>
        <dbReference type="Proteomes" id="UP000007435"/>
    </source>
</evidence>
<dbReference type="eggNOG" id="ENOG5031624">
    <property type="taxonomic scope" value="Bacteria"/>
</dbReference>
<dbReference type="KEGG" id="lby:Lbys_1714"/>
<organism evidence="2 3">
    <name type="scientific">Leadbetterella byssophila (strain DSM 17132 / JCM 16389 / KACC 11308 / NBRC 106382 / 4M15)</name>
    <dbReference type="NCBI Taxonomy" id="649349"/>
    <lineage>
        <taxon>Bacteria</taxon>
        <taxon>Pseudomonadati</taxon>
        <taxon>Bacteroidota</taxon>
        <taxon>Cytophagia</taxon>
        <taxon>Cytophagales</taxon>
        <taxon>Leadbetterellaceae</taxon>
        <taxon>Leadbetterella</taxon>
    </lineage>
</organism>
<evidence type="ECO:0000313" key="2">
    <source>
        <dbReference type="EMBL" id="ADQ17421.1"/>
    </source>
</evidence>
<protein>
    <submittedName>
        <fullName evidence="2">Uncharacterized protein</fullName>
    </submittedName>
</protein>
<reference key="1">
    <citation type="submission" date="2010-11" db="EMBL/GenBank/DDBJ databases">
        <title>The complete genome of Leadbetterella byssophila DSM 17132.</title>
        <authorList>
            <consortium name="US DOE Joint Genome Institute (JGI-PGF)"/>
            <person name="Lucas S."/>
            <person name="Copeland A."/>
            <person name="Lapidus A."/>
            <person name="Glavina del Rio T."/>
            <person name="Dalin E."/>
            <person name="Tice H."/>
            <person name="Bruce D."/>
            <person name="Goodwin L."/>
            <person name="Pitluck S."/>
            <person name="Kyrpides N."/>
            <person name="Mavromatis K."/>
            <person name="Ivanova N."/>
            <person name="Teshima H."/>
            <person name="Brettin T."/>
            <person name="Detter J.C."/>
            <person name="Han C."/>
            <person name="Tapia R."/>
            <person name="Land M."/>
            <person name="Hauser L."/>
            <person name="Markowitz V."/>
            <person name="Cheng J.-F."/>
            <person name="Hugenholtz P."/>
            <person name="Woyke T."/>
            <person name="Wu D."/>
            <person name="Tindall B."/>
            <person name="Pomrenke H.G."/>
            <person name="Brambilla E."/>
            <person name="Klenk H.-P."/>
            <person name="Eisen J.A."/>
        </authorList>
    </citation>
    <scope>NUCLEOTIDE SEQUENCE [LARGE SCALE GENOMIC DNA]</scope>
    <source>
        <strain>DSM 17132</strain>
    </source>
</reference>
<dbReference type="EMBL" id="CP002305">
    <property type="protein sequence ID" value="ADQ17421.1"/>
    <property type="molecule type" value="Genomic_DNA"/>
</dbReference>
<feature type="transmembrane region" description="Helical" evidence="1">
    <location>
        <begin position="119"/>
        <end position="137"/>
    </location>
</feature>
<gene>
    <name evidence="2" type="ordered locus">Lbys_1714</name>
</gene>
<feature type="transmembrane region" description="Helical" evidence="1">
    <location>
        <begin position="64"/>
        <end position="81"/>
    </location>
</feature>
<keyword evidence="1" id="KW-1133">Transmembrane helix</keyword>
<reference evidence="2 3" key="2">
    <citation type="journal article" date="2011" name="Stand. Genomic Sci.">
        <title>Complete genome sequence of Leadbetterella byssophila type strain (4M15).</title>
        <authorList>
            <person name="Abt B."/>
            <person name="Teshima H."/>
            <person name="Lucas S."/>
            <person name="Lapidus A."/>
            <person name="Del Rio T.G."/>
            <person name="Nolan M."/>
            <person name="Tice H."/>
            <person name="Cheng J.F."/>
            <person name="Pitluck S."/>
            <person name="Liolios K."/>
            <person name="Pagani I."/>
            <person name="Ivanova N."/>
            <person name="Mavromatis K."/>
            <person name="Pati A."/>
            <person name="Tapia R."/>
            <person name="Han C."/>
            <person name="Goodwin L."/>
            <person name="Chen A."/>
            <person name="Palaniappan K."/>
            <person name="Land M."/>
            <person name="Hauser L."/>
            <person name="Chang Y.J."/>
            <person name="Jeffries C.D."/>
            <person name="Rohde M."/>
            <person name="Goker M."/>
            <person name="Tindall B.J."/>
            <person name="Detter J.C."/>
            <person name="Woyke T."/>
            <person name="Bristow J."/>
            <person name="Eisen J.A."/>
            <person name="Markowitz V."/>
            <person name="Hugenholtz P."/>
            <person name="Klenk H.P."/>
            <person name="Kyrpides N.C."/>
        </authorList>
    </citation>
    <scope>NUCLEOTIDE SEQUENCE [LARGE SCALE GENOMIC DNA]</scope>
    <source>
        <strain evidence="3">DSM 17132 / JCM 16389 / KACC 11308 / NBRC 106382 / 4M15</strain>
    </source>
</reference>
<feature type="transmembrane region" description="Helical" evidence="1">
    <location>
        <begin position="93"/>
        <end position="113"/>
    </location>
</feature>
<evidence type="ECO:0000256" key="1">
    <source>
        <dbReference type="SAM" id="Phobius"/>
    </source>
</evidence>